<dbReference type="Gene3D" id="2.40.10.330">
    <property type="match status" value="1"/>
</dbReference>
<evidence type="ECO:0000313" key="11">
    <source>
        <dbReference type="Proteomes" id="UP000236724"/>
    </source>
</evidence>
<evidence type="ECO:0000256" key="1">
    <source>
        <dbReference type="ARBA" id="ARBA00000971"/>
    </source>
</evidence>
<dbReference type="RefSeq" id="WP_103922603.1">
    <property type="nucleotide sequence ID" value="NZ_FMSV02000558.1"/>
</dbReference>
<keyword evidence="11" id="KW-1185">Reference proteome</keyword>
<dbReference type="EC" id="5.2.1.8" evidence="4"/>
<evidence type="ECO:0000256" key="4">
    <source>
        <dbReference type="ARBA" id="ARBA00013194"/>
    </source>
</evidence>
<evidence type="ECO:0000256" key="2">
    <source>
        <dbReference type="ARBA" id="ARBA00004496"/>
    </source>
</evidence>
<proteinExistence type="inferred from homology"/>
<dbReference type="SUPFAM" id="SSF54534">
    <property type="entry name" value="FKBP-like"/>
    <property type="match status" value="1"/>
</dbReference>
<evidence type="ECO:0000256" key="6">
    <source>
        <dbReference type="ARBA" id="ARBA00023110"/>
    </source>
</evidence>
<keyword evidence="5" id="KW-0963">Cytoplasm</keyword>
<dbReference type="InterPro" id="IPR048261">
    <property type="entry name" value="SlpA/SlyD-like_ins_sf"/>
</dbReference>
<keyword evidence="6" id="KW-0697">Rotamase</keyword>
<name>A0A1H6FGA9_9GAMM</name>
<dbReference type="InterPro" id="IPR046357">
    <property type="entry name" value="PPIase_dom_sf"/>
</dbReference>
<evidence type="ECO:0000256" key="7">
    <source>
        <dbReference type="ARBA" id="ARBA00023186"/>
    </source>
</evidence>
<dbReference type="PANTHER" id="PTHR47861">
    <property type="entry name" value="FKBP-TYPE PEPTIDYL-PROLYL CIS-TRANS ISOMERASE SLYD"/>
    <property type="match status" value="1"/>
</dbReference>
<dbReference type="EMBL" id="FMSV02000558">
    <property type="protein sequence ID" value="SEH09118.1"/>
    <property type="molecule type" value="Genomic_DNA"/>
</dbReference>
<comment type="catalytic activity">
    <reaction evidence="1">
        <text>[protein]-peptidylproline (omega=180) = [protein]-peptidylproline (omega=0)</text>
        <dbReference type="Rhea" id="RHEA:16237"/>
        <dbReference type="Rhea" id="RHEA-COMP:10747"/>
        <dbReference type="Rhea" id="RHEA-COMP:10748"/>
        <dbReference type="ChEBI" id="CHEBI:83833"/>
        <dbReference type="ChEBI" id="CHEBI:83834"/>
        <dbReference type="EC" id="5.2.1.8"/>
    </reaction>
</comment>
<comment type="similarity">
    <text evidence="3">Belongs to the FKBP-type PPIase family.</text>
</comment>
<keyword evidence="8 9" id="KW-0413">Isomerase</keyword>
<evidence type="ECO:0000256" key="5">
    <source>
        <dbReference type="ARBA" id="ARBA00022490"/>
    </source>
</evidence>
<dbReference type="GO" id="GO:0003755">
    <property type="term" value="F:peptidyl-prolyl cis-trans isomerase activity"/>
    <property type="evidence" value="ECO:0007669"/>
    <property type="project" value="UniProtKB-KW"/>
</dbReference>
<protein>
    <recommendedName>
        <fullName evidence="4">peptidylprolyl isomerase</fullName>
        <ecNumber evidence="4">5.2.1.8</ecNumber>
    </recommendedName>
</protein>
<accession>A0A1H6FGA9</accession>
<reference evidence="9 11" key="1">
    <citation type="submission" date="2016-10" db="EMBL/GenBank/DDBJ databases">
        <authorList>
            <person name="de Groot N.N."/>
        </authorList>
    </citation>
    <scope>NUCLEOTIDE SEQUENCE [LARGE SCALE GENOMIC DNA]</scope>
    <source>
        <strain evidence="9">MBHS1</strain>
    </source>
</reference>
<gene>
    <name evidence="9" type="primary">slyD_2</name>
    <name evidence="10" type="synonym">slyD_3</name>
    <name evidence="9" type="ORF">MBHS_05012</name>
    <name evidence="10" type="ORF">MBHS_05141</name>
</gene>
<comment type="subcellular location">
    <subcellularLocation>
        <location evidence="2">Cytoplasm</location>
    </subcellularLocation>
</comment>
<dbReference type="EMBL" id="FMSV02000559">
    <property type="protein sequence ID" value="SEH09247.1"/>
    <property type="molecule type" value="Genomic_DNA"/>
</dbReference>
<dbReference type="AlphaFoldDB" id="A0A1H6FGA9"/>
<evidence type="ECO:0000313" key="10">
    <source>
        <dbReference type="EMBL" id="SEH09247.1"/>
    </source>
</evidence>
<organism evidence="9 11">
    <name type="scientific">Candidatus Venteria ishoeyi</name>
    <dbReference type="NCBI Taxonomy" id="1899563"/>
    <lineage>
        <taxon>Bacteria</taxon>
        <taxon>Pseudomonadati</taxon>
        <taxon>Pseudomonadota</taxon>
        <taxon>Gammaproteobacteria</taxon>
        <taxon>Thiotrichales</taxon>
        <taxon>Thiotrichaceae</taxon>
        <taxon>Venteria</taxon>
    </lineage>
</organism>
<keyword evidence="7" id="KW-0143">Chaperone</keyword>
<dbReference type="PANTHER" id="PTHR47861:SF3">
    <property type="entry name" value="FKBP-TYPE PEPTIDYL-PROLYL CIS-TRANS ISOMERASE SLYD"/>
    <property type="match status" value="1"/>
</dbReference>
<dbReference type="Gene3D" id="3.10.50.40">
    <property type="match status" value="1"/>
</dbReference>
<evidence type="ECO:0000313" key="9">
    <source>
        <dbReference type="EMBL" id="SEH09118.1"/>
    </source>
</evidence>
<evidence type="ECO:0000256" key="3">
    <source>
        <dbReference type="ARBA" id="ARBA00006577"/>
    </source>
</evidence>
<sequence length="171" mass="19669">MSEQVVHFVRKPRYTRIRKNKVVRLKYALFEMPHNDILEYRDDLYYLHGGYGGMPEKVEEALESKEVGSKVEITLNPIDAFGEYDERLRMTDSFDAFPPEAQTVGTEMEAEVEDGSLHKFVVVKVENGLITVEGNHAYAGKKLRFVLEVLNIRPATDKELQRGYTLRSEQG</sequence>
<evidence type="ECO:0000256" key="8">
    <source>
        <dbReference type="ARBA" id="ARBA00023235"/>
    </source>
</evidence>
<dbReference type="OrthoDB" id="9808891at2"/>
<dbReference type="GO" id="GO:0005737">
    <property type="term" value="C:cytoplasm"/>
    <property type="evidence" value="ECO:0007669"/>
    <property type="project" value="UniProtKB-SubCell"/>
</dbReference>
<dbReference type="Proteomes" id="UP000236724">
    <property type="component" value="Unassembled WGS sequence"/>
</dbReference>